<dbReference type="EMBL" id="RJKX01000015">
    <property type="protein sequence ID" value="ROP83970.1"/>
    <property type="molecule type" value="Genomic_DNA"/>
</dbReference>
<accession>A0A3N1KZ95</accession>
<dbReference type="InterPro" id="IPR036291">
    <property type="entry name" value="NAD(P)-bd_dom_sf"/>
</dbReference>
<dbReference type="Pfam" id="PF22725">
    <property type="entry name" value="GFO_IDH_MocA_C3"/>
    <property type="match status" value="1"/>
</dbReference>
<dbReference type="PANTHER" id="PTHR43377:SF2">
    <property type="entry name" value="BINDING ROSSMANN FOLD OXIDOREDUCTASE, PUTATIVE (AFU_ORTHOLOGUE AFUA_4G00560)-RELATED"/>
    <property type="match status" value="1"/>
</dbReference>
<dbReference type="Gene3D" id="3.40.50.720">
    <property type="entry name" value="NAD(P)-binding Rossmann-like Domain"/>
    <property type="match status" value="1"/>
</dbReference>
<dbReference type="RefSeq" id="WP_123691504.1">
    <property type="nucleotide sequence ID" value="NZ_AP019700.1"/>
</dbReference>
<protein>
    <submittedName>
        <fullName evidence="3">Myo-inositol 2-dehydrogenase/D-chiro-inositol 1-dehydrogenase</fullName>
    </submittedName>
</protein>
<proteinExistence type="predicted"/>
<dbReference type="InterPro" id="IPR000683">
    <property type="entry name" value="Gfo/Idh/MocA-like_OxRdtase_N"/>
</dbReference>
<dbReference type="GO" id="GO:0000166">
    <property type="term" value="F:nucleotide binding"/>
    <property type="evidence" value="ECO:0007669"/>
    <property type="project" value="InterPro"/>
</dbReference>
<dbReference type="SUPFAM" id="SSF55347">
    <property type="entry name" value="Glyceraldehyde-3-phosphate dehydrogenase-like, C-terminal domain"/>
    <property type="match status" value="1"/>
</dbReference>
<evidence type="ECO:0000259" key="1">
    <source>
        <dbReference type="Pfam" id="PF01408"/>
    </source>
</evidence>
<gene>
    <name evidence="3" type="ORF">EDC65_3314</name>
</gene>
<dbReference type="Pfam" id="PF01408">
    <property type="entry name" value="GFO_IDH_MocA"/>
    <property type="match status" value="1"/>
</dbReference>
<sequence length="346" mass="37868">MTDQRQVPPTRVAMAGFGAWGQMHARAVRAIEGAEVAAIFCHGDPSEKAAATLFPDVPRYRDYDAMLAAGGFDVACVTVPNHVHSRFAVAALDAGAHVVLEKPMGLTIDECDAVIAAARRNGRQVTLDHELRVSKQWGVVRDVVAAGDVGKVRYQNFTLFRYPFSQGSGGWRQDPARVGSWILEEMVHFYDLVLWYARENGLPSAVRAFGEPAGRGLVKNFGTLLEWRDGSTAFLTQTLQGFEHHTMLELAGTEGAVRTWWSAATARETQSAFELKVRRRGQSGAETIEVPRSGEVYELEENLRQAFIAFAEGRSPLPPEEAKASVVLCLAAEEAHATGRTITPAF</sequence>
<evidence type="ECO:0000313" key="3">
    <source>
        <dbReference type="EMBL" id="ROP83970.1"/>
    </source>
</evidence>
<dbReference type="AlphaFoldDB" id="A0A3N1KZ95"/>
<dbReference type="InterPro" id="IPR055170">
    <property type="entry name" value="GFO_IDH_MocA-like_dom"/>
</dbReference>
<evidence type="ECO:0000313" key="4">
    <source>
        <dbReference type="Proteomes" id="UP000278222"/>
    </source>
</evidence>
<feature type="domain" description="GFO/IDH/MocA-like oxidoreductase" evidence="2">
    <location>
        <begin position="140"/>
        <end position="257"/>
    </location>
</feature>
<evidence type="ECO:0000259" key="2">
    <source>
        <dbReference type="Pfam" id="PF22725"/>
    </source>
</evidence>
<dbReference type="OrthoDB" id="9792935at2"/>
<comment type="caution">
    <text evidence="3">The sequence shown here is derived from an EMBL/GenBank/DDBJ whole genome shotgun (WGS) entry which is preliminary data.</text>
</comment>
<dbReference type="PANTHER" id="PTHR43377">
    <property type="entry name" value="BILIVERDIN REDUCTASE A"/>
    <property type="match status" value="1"/>
</dbReference>
<feature type="domain" description="Gfo/Idh/MocA-like oxidoreductase N-terminal" evidence="1">
    <location>
        <begin position="11"/>
        <end position="129"/>
    </location>
</feature>
<name>A0A3N1KZ95_9PROT</name>
<dbReference type="InterPro" id="IPR051450">
    <property type="entry name" value="Gfo/Idh/MocA_Oxidoreductases"/>
</dbReference>
<dbReference type="Gene3D" id="3.30.360.10">
    <property type="entry name" value="Dihydrodipicolinate Reductase, domain 2"/>
    <property type="match status" value="1"/>
</dbReference>
<dbReference type="SUPFAM" id="SSF51735">
    <property type="entry name" value="NAD(P)-binding Rossmann-fold domains"/>
    <property type="match status" value="1"/>
</dbReference>
<organism evidence="3 4">
    <name type="scientific">Stella humosa</name>
    <dbReference type="NCBI Taxonomy" id="94"/>
    <lineage>
        <taxon>Bacteria</taxon>
        <taxon>Pseudomonadati</taxon>
        <taxon>Pseudomonadota</taxon>
        <taxon>Alphaproteobacteria</taxon>
        <taxon>Rhodospirillales</taxon>
        <taxon>Stellaceae</taxon>
        <taxon>Stella</taxon>
    </lineage>
</organism>
<reference evidence="3 4" key="1">
    <citation type="submission" date="2018-11" db="EMBL/GenBank/DDBJ databases">
        <title>Genomic Encyclopedia of Type Strains, Phase IV (KMG-IV): sequencing the most valuable type-strain genomes for metagenomic binning, comparative biology and taxonomic classification.</title>
        <authorList>
            <person name="Goeker M."/>
        </authorList>
    </citation>
    <scope>NUCLEOTIDE SEQUENCE [LARGE SCALE GENOMIC DNA]</scope>
    <source>
        <strain evidence="3 4">DSM 5900</strain>
    </source>
</reference>
<keyword evidence="4" id="KW-1185">Reference proteome</keyword>
<dbReference type="Proteomes" id="UP000278222">
    <property type="component" value="Unassembled WGS sequence"/>
</dbReference>